<dbReference type="AlphaFoldDB" id="A0A0S4J525"/>
<evidence type="ECO:0000256" key="1">
    <source>
        <dbReference type="SAM" id="MobiDB-lite"/>
    </source>
</evidence>
<dbReference type="EMBL" id="CYKH01001325">
    <property type="protein sequence ID" value="CUG86528.1"/>
    <property type="molecule type" value="Genomic_DNA"/>
</dbReference>
<sequence>MPTSSTHHPLVGSRYTVTPPAFVDVRRFHFFRERQFDIRDDLQTERLSKAQRNISTANSSTAMNATTNFVATPRPPDQLQLTGSIGRGSPTGGVLLTSLSQFGSGGGFGQQHTPMVGSISPRSLGGIGHHAPPALMLTMSTASVAASFVVPPTPAVSHGGGRATPRGSTATHLKPLFNIDGEMIWSAGRSRAMEACDRAQIEHELRNDVAESEEDDLAASTSLRKPRQSGAASAKSSFLSKPDPMATTTKRSSGSRGFNNTAGNETDMLQQALLLNAAVPPGEFASGAGTPCSSVSERSLRVCAFLPVQQQEPQSSRFVPRSPRPVGSGENVSDSNQLALTYKSRTLDSSCSTSTTSAPMDRRRLSLRSRNARLARQLEKQSKALQQRIYALNAGEAVHREDLTKMGGRMLAGLGCVEEMEAFTNELPPLPHASHYKNLHSMELISEVPLDEVTNAVAAAYMKTAPPGSLPDDKSRQVNEEVRWGALLKKDVASSAAEEEARRRQLKAIQSQLASSARGHQSSSSSSSTTHQPRPPPTTPTAAAASSTASSVQRKAPLSPHLNIDDVSRMADARIEAELAGRALATVGTQQLYKYSDEVEAKEEQEKETIRTILDGGEQQGGGNSSSPQPGQQRRRGGKGAATVFNEKVISKRNAVVDTTALEARIARGNTDMSLMGSQAVVDLKLFRKDQNLFSLTGEDTDPRKYPTFPFSKSELLAPRDDGFGISLFDTKKDVEDKAFASGRYHQQNLSDKLERTHILRRMLSDVFNKKGGGIGGRQQQQERGSSPGSSRQQQQPAQSNTTARREDDEDEISAREDMQRWKRAAGAMPSDLQRGNGLERTRKEQVYTWHQVTKEHNVPDMGRVPM</sequence>
<name>A0A0S4J525_BODSA</name>
<feature type="compositionally biased region" description="Polar residues" evidence="1">
    <location>
        <begin position="246"/>
        <end position="263"/>
    </location>
</feature>
<evidence type="ECO:0000313" key="3">
    <source>
        <dbReference type="Proteomes" id="UP000051952"/>
    </source>
</evidence>
<organism evidence="2 3">
    <name type="scientific">Bodo saltans</name>
    <name type="common">Flagellated protozoan</name>
    <dbReference type="NCBI Taxonomy" id="75058"/>
    <lineage>
        <taxon>Eukaryota</taxon>
        <taxon>Discoba</taxon>
        <taxon>Euglenozoa</taxon>
        <taxon>Kinetoplastea</taxon>
        <taxon>Metakinetoplastina</taxon>
        <taxon>Eubodonida</taxon>
        <taxon>Bodonidae</taxon>
        <taxon>Bodo</taxon>
    </lineage>
</organism>
<feature type="compositionally biased region" description="Low complexity" evidence="1">
    <location>
        <begin position="514"/>
        <end position="532"/>
    </location>
</feature>
<feature type="region of interest" description="Disordered" evidence="1">
    <location>
        <begin position="768"/>
        <end position="867"/>
    </location>
</feature>
<feature type="compositionally biased region" description="Low complexity" evidence="1">
    <location>
        <begin position="540"/>
        <end position="551"/>
    </location>
</feature>
<reference evidence="3" key="1">
    <citation type="submission" date="2015-09" db="EMBL/GenBank/DDBJ databases">
        <authorList>
            <consortium name="Pathogen Informatics"/>
        </authorList>
    </citation>
    <scope>NUCLEOTIDE SEQUENCE [LARGE SCALE GENOMIC DNA]</scope>
    <source>
        <strain evidence="3">Lake Konstanz</strain>
    </source>
</reference>
<feature type="region of interest" description="Disordered" evidence="1">
    <location>
        <begin position="311"/>
        <end position="336"/>
    </location>
</feature>
<feature type="compositionally biased region" description="Polar residues" evidence="1">
    <location>
        <begin position="230"/>
        <end position="239"/>
    </location>
</feature>
<keyword evidence="3" id="KW-1185">Reference proteome</keyword>
<protein>
    <submittedName>
        <fullName evidence="2">Uncharacterized protein</fullName>
    </submittedName>
</protein>
<proteinExistence type="predicted"/>
<gene>
    <name evidence="2" type="ORF">BSAL_93595</name>
</gene>
<evidence type="ECO:0000313" key="2">
    <source>
        <dbReference type="EMBL" id="CUG86528.1"/>
    </source>
</evidence>
<dbReference type="Proteomes" id="UP000051952">
    <property type="component" value="Unassembled WGS sequence"/>
</dbReference>
<feature type="region of interest" description="Disordered" evidence="1">
    <location>
        <begin position="503"/>
        <end position="563"/>
    </location>
</feature>
<feature type="compositionally biased region" description="Low complexity" evidence="1">
    <location>
        <begin position="778"/>
        <end position="800"/>
    </location>
</feature>
<dbReference type="VEuPathDB" id="TriTrypDB:BSAL_93595"/>
<feature type="region of interest" description="Disordered" evidence="1">
    <location>
        <begin position="206"/>
        <end position="263"/>
    </location>
</feature>
<feature type="region of interest" description="Disordered" evidence="1">
    <location>
        <begin position="614"/>
        <end position="644"/>
    </location>
</feature>
<accession>A0A0S4J525</accession>